<sequence>MGKDNINNNEIIRVEPHNEIFKELGQNNYSQVDLFGELIDNSIAGRTVDQLNGFDSLNITIKIINYSSKGTVFSIEDNGTGIEIKKLPNVIAPAGTSGGNSLNEHGLGMKQAIASLGELYYLETKVEGNEYANRVNDFNYGNVIVDKIEKPKMVHYTKLVIKECNPILTTKGIQITKTVVPWLGAKYRRYLNDSKNKVNISIELIDGNESDDEIVDSWKVKEVHPNYFGRLNRQNKPEIEAKVFKGTGWEIKLTFGFAPTDEEYESLGIEKPKNYEPYHVALSKQGLDIIKDDRVINFTQLSEIGLVPRAHNQFNSIRGEIDLIKGFPTSSSKNYIIRGESWLEMIAKVKMFLKERGFLSEGKIPSTGIPEKIYRDRLAKQLRSNKRLYDYKNVNVEVAVGKLNGLIDVVSDDTIWELKKDEAKGLDVFQCFAYMVMGEYAHGMIVAKEVSSGAKEAVDFVNKQYHCDIKWFYFSDYNIDQNLSEEELKKI</sequence>
<dbReference type="EMBL" id="NVYO01000001">
    <property type="protein sequence ID" value="PBQ22521.1"/>
    <property type="molecule type" value="Genomic_DNA"/>
</dbReference>
<name>A0A2A3TUR4_LEVBR</name>
<dbReference type="InterPro" id="IPR036890">
    <property type="entry name" value="HATPase_C_sf"/>
</dbReference>
<gene>
    <name evidence="1" type="ORF">CNR29_00220</name>
</gene>
<accession>A0A2A3TUR4</accession>
<dbReference type="Pfam" id="PF13589">
    <property type="entry name" value="HATPase_c_3"/>
    <property type="match status" value="1"/>
</dbReference>
<dbReference type="Proteomes" id="UP000217918">
    <property type="component" value="Unassembled WGS sequence"/>
</dbReference>
<protein>
    <submittedName>
        <fullName evidence="1">Uncharacterized protein</fullName>
    </submittedName>
</protein>
<proteinExistence type="predicted"/>
<reference evidence="1 2" key="1">
    <citation type="submission" date="2017-09" db="EMBL/GenBank/DDBJ databases">
        <title>Genome sequence of Lactobacillus brevis D7.</title>
        <authorList>
            <person name="Kwon M.-S."/>
            <person name="Lim S.K."/>
            <person name="Choi H.-J."/>
        </authorList>
    </citation>
    <scope>NUCLEOTIDE SEQUENCE [LARGE SCALE GENOMIC DNA]</scope>
    <source>
        <strain evidence="1 2">D7</strain>
    </source>
</reference>
<comment type="caution">
    <text evidence="1">The sequence shown here is derived from an EMBL/GenBank/DDBJ whole genome shotgun (WGS) entry which is preliminary data.</text>
</comment>
<evidence type="ECO:0000313" key="2">
    <source>
        <dbReference type="Proteomes" id="UP000217918"/>
    </source>
</evidence>
<dbReference type="AlphaFoldDB" id="A0A2A3TUR4"/>
<organism evidence="1 2">
    <name type="scientific">Levilactobacillus brevis</name>
    <name type="common">Lactobacillus brevis</name>
    <dbReference type="NCBI Taxonomy" id="1580"/>
    <lineage>
        <taxon>Bacteria</taxon>
        <taxon>Bacillati</taxon>
        <taxon>Bacillota</taxon>
        <taxon>Bacilli</taxon>
        <taxon>Lactobacillales</taxon>
        <taxon>Lactobacillaceae</taxon>
        <taxon>Levilactobacillus</taxon>
    </lineage>
</organism>
<dbReference type="RefSeq" id="WP_096109487.1">
    <property type="nucleotide sequence ID" value="NZ_NVYO01000001.1"/>
</dbReference>
<dbReference type="SUPFAM" id="SSF55874">
    <property type="entry name" value="ATPase domain of HSP90 chaperone/DNA topoisomerase II/histidine kinase"/>
    <property type="match status" value="1"/>
</dbReference>
<dbReference type="Gene3D" id="3.30.565.10">
    <property type="entry name" value="Histidine kinase-like ATPase, C-terminal domain"/>
    <property type="match status" value="1"/>
</dbReference>
<evidence type="ECO:0000313" key="1">
    <source>
        <dbReference type="EMBL" id="PBQ22521.1"/>
    </source>
</evidence>